<proteinExistence type="predicted"/>
<evidence type="ECO:0000313" key="1">
    <source>
        <dbReference type="EMBL" id="GAA0873862.1"/>
    </source>
</evidence>
<reference evidence="2" key="1">
    <citation type="journal article" date="2019" name="Int. J. Syst. Evol. Microbiol.">
        <title>The Global Catalogue of Microorganisms (GCM) 10K type strain sequencing project: providing services to taxonomists for standard genome sequencing and annotation.</title>
        <authorList>
            <consortium name="The Broad Institute Genomics Platform"/>
            <consortium name="The Broad Institute Genome Sequencing Center for Infectious Disease"/>
            <person name="Wu L."/>
            <person name="Ma J."/>
        </authorList>
    </citation>
    <scope>NUCLEOTIDE SEQUENCE [LARGE SCALE GENOMIC DNA]</scope>
    <source>
        <strain evidence="2">JCM 16083</strain>
    </source>
</reference>
<gene>
    <name evidence="1" type="ORF">GCM10009118_02700</name>
</gene>
<keyword evidence="2" id="KW-1185">Reference proteome</keyword>
<protein>
    <submittedName>
        <fullName evidence="1">Uncharacterized protein</fullName>
    </submittedName>
</protein>
<accession>A0ABP3XZL3</accession>
<comment type="caution">
    <text evidence="1">The sequence shown here is derived from an EMBL/GenBank/DDBJ whole genome shotgun (WGS) entry which is preliminary data.</text>
</comment>
<evidence type="ECO:0000313" key="2">
    <source>
        <dbReference type="Proteomes" id="UP001501126"/>
    </source>
</evidence>
<dbReference type="EMBL" id="BAAAFH010000003">
    <property type="protein sequence ID" value="GAA0873862.1"/>
    <property type="molecule type" value="Genomic_DNA"/>
</dbReference>
<dbReference type="Proteomes" id="UP001501126">
    <property type="component" value="Unassembled WGS sequence"/>
</dbReference>
<name>A0ABP3XZL3_9FLAO</name>
<organism evidence="1 2">
    <name type="scientific">Wandonia haliotis</name>
    <dbReference type="NCBI Taxonomy" id="574963"/>
    <lineage>
        <taxon>Bacteria</taxon>
        <taxon>Pseudomonadati</taxon>
        <taxon>Bacteroidota</taxon>
        <taxon>Flavobacteriia</taxon>
        <taxon>Flavobacteriales</taxon>
        <taxon>Crocinitomicaceae</taxon>
        <taxon>Wandonia</taxon>
    </lineage>
</organism>
<sequence>MSSFDQYSCILSVHVEHEYYGDSLIPVELIPEDQTAMYLRKYDIQVKRMNNSWNLYSSTRTSEFFKEDNEFLSFAIKPLNNTFYFVSAQVSSTDQGCKVVEEAVGIPRRIDIAVERKEVTVSISSLSKYFEYIVFPTKNSLGKDFTLIDARRMVEFDSPQIILWENGEKVLQFLSKDKVKLTEKSAFNLRMIEKSKFGERVVLSNVLRPRPQSASIYNPQKAITAYYTV</sequence>